<reference evidence="8" key="1">
    <citation type="submission" date="2016-10" db="EMBL/GenBank/DDBJ databases">
        <authorList>
            <person name="Varghese N."/>
            <person name="Submissions S."/>
        </authorList>
    </citation>
    <scope>NUCLEOTIDE SEQUENCE [LARGE SCALE GENOMIC DNA]</scope>
    <source>
        <strain evidence="8">DSM 13327</strain>
    </source>
</reference>
<dbReference type="EC" id="2.7.1.121" evidence="3"/>
<dbReference type="GO" id="GO:0019563">
    <property type="term" value="P:glycerol catabolic process"/>
    <property type="evidence" value="ECO:0007669"/>
    <property type="project" value="InterPro"/>
</dbReference>
<comment type="catalytic activity">
    <reaction evidence="1">
        <text>dihydroxyacetone + phosphoenolpyruvate = dihydroxyacetone phosphate + pyruvate</text>
        <dbReference type="Rhea" id="RHEA:18381"/>
        <dbReference type="ChEBI" id="CHEBI:15361"/>
        <dbReference type="ChEBI" id="CHEBI:16016"/>
        <dbReference type="ChEBI" id="CHEBI:57642"/>
        <dbReference type="ChEBI" id="CHEBI:58702"/>
        <dbReference type="EC" id="2.7.1.121"/>
    </reaction>
</comment>
<dbReference type="Proteomes" id="UP000199520">
    <property type="component" value="Unassembled WGS sequence"/>
</dbReference>
<comment type="subunit">
    <text evidence="5">Homodimer. The dihydroxyacetone kinase complex is composed of a homodimer of DhaM, a homodimer of DhaK and the subunit DhaL.</text>
</comment>
<evidence type="ECO:0000256" key="2">
    <source>
        <dbReference type="ARBA" id="ARBA00002788"/>
    </source>
</evidence>
<proteinExistence type="predicted"/>
<dbReference type="Pfam" id="PF03610">
    <property type="entry name" value="EIIA-man"/>
    <property type="match status" value="1"/>
</dbReference>
<keyword evidence="8" id="KW-1185">Reference proteome</keyword>
<evidence type="ECO:0000256" key="4">
    <source>
        <dbReference type="ARBA" id="ARBA00022679"/>
    </source>
</evidence>
<dbReference type="RefSeq" id="WP_090942676.1">
    <property type="nucleotide sequence ID" value="NZ_FOTS01000055.1"/>
</dbReference>
<evidence type="ECO:0000313" key="7">
    <source>
        <dbReference type="EMBL" id="SFM21077.1"/>
    </source>
</evidence>
<dbReference type="InterPro" id="IPR036662">
    <property type="entry name" value="PTS_EIIA_man-typ_sf"/>
</dbReference>
<evidence type="ECO:0000256" key="3">
    <source>
        <dbReference type="ARBA" id="ARBA00012095"/>
    </source>
</evidence>
<keyword evidence="4" id="KW-0808">Transferase</keyword>
<dbReference type="NCBIfam" id="TIGR02364">
    <property type="entry name" value="dha_pts"/>
    <property type="match status" value="1"/>
</dbReference>
<dbReference type="AlphaFoldDB" id="A0A1I4P0N4"/>
<protein>
    <recommendedName>
        <fullName evidence="3">phosphoenolpyruvate--glycerone phosphotransferase</fullName>
        <ecNumber evidence="3">2.7.1.121</ecNumber>
    </recommendedName>
</protein>
<dbReference type="InterPro" id="IPR004701">
    <property type="entry name" value="PTS_EIIA_man-typ"/>
</dbReference>
<dbReference type="InterPro" id="IPR039643">
    <property type="entry name" value="DhaM"/>
</dbReference>
<dbReference type="STRING" id="1123291.SAMN04490355_105530"/>
<dbReference type="InterPro" id="IPR012844">
    <property type="entry name" value="DhaM_N"/>
</dbReference>
<accession>A0A1I4P0N4</accession>
<evidence type="ECO:0000313" key="8">
    <source>
        <dbReference type="Proteomes" id="UP000199520"/>
    </source>
</evidence>
<dbReference type="GO" id="GO:0016020">
    <property type="term" value="C:membrane"/>
    <property type="evidence" value="ECO:0007669"/>
    <property type="project" value="InterPro"/>
</dbReference>
<dbReference type="OrthoDB" id="7065393at2"/>
<comment type="function">
    <text evidence="2">Component of the dihydroxyacetone kinase complex, which is responsible for the phosphoenolpyruvate (PEP)-dependent phosphorylation of dihydroxyacetone. DhaM serves as the phosphoryl donor. Is phosphorylated by phosphoenolpyruvate in an EI- and HPr-dependent reaction, and a phosphorelay system on histidine residues finally leads to phosphoryl transfer to DhaL and dihydroxyacetone.</text>
</comment>
<sequence length="130" mass="13161">MVGVVIVSHSQKVAEGIREMALQMSAPEQKIIAAGGMADGGIGTDAFRVSEAIVSADTGDGVAIMVDLGSAVLSTETAFEFLDEELRSKVQIADAPILEGAISAVVEASLGSNLAAVVATAEGARTLNKC</sequence>
<dbReference type="EMBL" id="FOTS01000055">
    <property type="protein sequence ID" value="SFM21077.1"/>
    <property type="molecule type" value="Genomic_DNA"/>
</dbReference>
<keyword evidence="7" id="KW-0418">Kinase</keyword>
<name>A0A1I4P0N4_9FIRM</name>
<dbReference type="SUPFAM" id="SSF53062">
    <property type="entry name" value="PTS system fructose IIA component-like"/>
    <property type="match status" value="1"/>
</dbReference>
<evidence type="ECO:0000256" key="1">
    <source>
        <dbReference type="ARBA" id="ARBA00001113"/>
    </source>
</evidence>
<dbReference type="PANTHER" id="PTHR38594:SF1">
    <property type="entry name" value="PEP-DEPENDENT DIHYDROXYACETONE KINASE, PHOSPHORYL DONOR SUBUNIT DHAM"/>
    <property type="match status" value="1"/>
</dbReference>
<dbReference type="GO" id="GO:0009401">
    <property type="term" value="P:phosphoenolpyruvate-dependent sugar phosphotransferase system"/>
    <property type="evidence" value="ECO:0007669"/>
    <property type="project" value="InterPro"/>
</dbReference>
<dbReference type="PANTHER" id="PTHR38594">
    <property type="entry name" value="PEP-DEPENDENT DIHYDROXYACETONE KINASE, PHOSPHORYL DONOR SUBUNIT DHAM"/>
    <property type="match status" value="1"/>
</dbReference>
<dbReference type="Gene3D" id="3.40.50.510">
    <property type="entry name" value="Phosphotransferase system, mannose-type IIA component"/>
    <property type="match status" value="1"/>
</dbReference>
<gene>
    <name evidence="7" type="ORF">SAMN04490355_105530</name>
</gene>
<feature type="domain" description="PTS EIIA type-4" evidence="6">
    <location>
        <begin position="1"/>
        <end position="130"/>
    </location>
</feature>
<evidence type="ECO:0000256" key="5">
    <source>
        <dbReference type="ARBA" id="ARBA00046577"/>
    </source>
</evidence>
<dbReference type="PROSITE" id="PS51096">
    <property type="entry name" value="PTS_EIIA_TYPE_4"/>
    <property type="match status" value="1"/>
</dbReference>
<dbReference type="GO" id="GO:0047324">
    <property type="term" value="F:phosphoenolpyruvate-glycerone phosphotransferase activity"/>
    <property type="evidence" value="ECO:0007669"/>
    <property type="project" value="UniProtKB-EC"/>
</dbReference>
<organism evidence="7 8">
    <name type="scientific">Pelosinus propionicus DSM 13327</name>
    <dbReference type="NCBI Taxonomy" id="1123291"/>
    <lineage>
        <taxon>Bacteria</taxon>
        <taxon>Bacillati</taxon>
        <taxon>Bacillota</taxon>
        <taxon>Negativicutes</taxon>
        <taxon>Selenomonadales</taxon>
        <taxon>Sporomusaceae</taxon>
        <taxon>Pelosinus</taxon>
    </lineage>
</organism>
<evidence type="ECO:0000259" key="6">
    <source>
        <dbReference type="PROSITE" id="PS51096"/>
    </source>
</evidence>